<keyword evidence="8" id="KW-1185">Reference proteome</keyword>
<evidence type="ECO:0000313" key="8">
    <source>
        <dbReference type="Proteomes" id="UP000244855"/>
    </source>
</evidence>
<gene>
    <name evidence="7" type="ORF">DM02DRAFT_612636</name>
</gene>
<keyword evidence="5" id="KW-0732">Signal</keyword>
<dbReference type="GO" id="GO:0005576">
    <property type="term" value="C:extracellular region"/>
    <property type="evidence" value="ECO:0007669"/>
    <property type="project" value="UniProtKB-SubCell"/>
</dbReference>
<dbReference type="InterPro" id="IPR005103">
    <property type="entry name" value="AA9_LPMO"/>
</dbReference>
<evidence type="ECO:0000256" key="3">
    <source>
        <dbReference type="ARBA" id="ARBA00022525"/>
    </source>
</evidence>
<reference evidence="7 8" key="1">
    <citation type="journal article" date="2018" name="Sci. Rep.">
        <title>Comparative genomics provides insights into the lifestyle and reveals functional heterogeneity of dark septate endophytic fungi.</title>
        <authorList>
            <person name="Knapp D.G."/>
            <person name="Nemeth J.B."/>
            <person name="Barry K."/>
            <person name="Hainaut M."/>
            <person name="Henrissat B."/>
            <person name="Johnson J."/>
            <person name="Kuo A."/>
            <person name="Lim J.H.P."/>
            <person name="Lipzen A."/>
            <person name="Nolan M."/>
            <person name="Ohm R.A."/>
            <person name="Tamas L."/>
            <person name="Grigoriev I.V."/>
            <person name="Spatafora J.W."/>
            <person name="Nagy L.G."/>
            <person name="Kovacs G.M."/>
        </authorList>
    </citation>
    <scope>NUCLEOTIDE SEQUENCE [LARGE SCALE GENOMIC DNA]</scope>
    <source>
        <strain evidence="7 8">DSE2036</strain>
    </source>
</reference>
<dbReference type="EMBL" id="KZ805338">
    <property type="protein sequence ID" value="PVI02829.1"/>
    <property type="molecule type" value="Genomic_DNA"/>
</dbReference>
<protein>
    <submittedName>
        <fullName evidence="7">Lytic polysaccharide monooxygenase</fullName>
    </submittedName>
</protein>
<evidence type="ECO:0000256" key="1">
    <source>
        <dbReference type="ARBA" id="ARBA00001973"/>
    </source>
</evidence>
<comment type="subcellular location">
    <subcellularLocation>
        <location evidence="2">Secreted</location>
    </subcellularLocation>
</comment>
<dbReference type="Gene3D" id="2.70.50.70">
    <property type="match status" value="1"/>
</dbReference>
<evidence type="ECO:0000259" key="6">
    <source>
        <dbReference type="Pfam" id="PF03443"/>
    </source>
</evidence>
<dbReference type="CDD" id="cd21175">
    <property type="entry name" value="LPMO_AA9"/>
    <property type="match status" value="1"/>
</dbReference>
<evidence type="ECO:0000256" key="2">
    <source>
        <dbReference type="ARBA" id="ARBA00004613"/>
    </source>
</evidence>
<name>A0A2V1DXJ8_9PLEO</name>
<dbReference type="InterPro" id="IPR049892">
    <property type="entry name" value="AA9"/>
</dbReference>
<feature type="chain" id="PRO_5016028337" evidence="5">
    <location>
        <begin position="21"/>
        <end position="286"/>
    </location>
</feature>
<feature type="domain" description="Auxiliary Activity family 9 catalytic" evidence="6">
    <location>
        <begin position="21"/>
        <end position="257"/>
    </location>
</feature>
<organism evidence="7 8">
    <name type="scientific">Periconia macrospinosa</name>
    <dbReference type="NCBI Taxonomy" id="97972"/>
    <lineage>
        <taxon>Eukaryota</taxon>
        <taxon>Fungi</taxon>
        <taxon>Dikarya</taxon>
        <taxon>Ascomycota</taxon>
        <taxon>Pezizomycotina</taxon>
        <taxon>Dothideomycetes</taxon>
        <taxon>Pleosporomycetidae</taxon>
        <taxon>Pleosporales</taxon>
        <taxon>Massarineae</taxon>
        <taxon>Periconiaceae</taxon>
        <taxon>Periconia</taxon>
    </lineage>
</organism>
<evidence type="ECO:0000313" key="7">
    <source>
        <dbReference type="EMBL" id="PVI02829.1"/>
    </source>
</evidence>
<comment type="cofactor">
    <cofactor evidence="1">
        <name>Cu(2+)</name>
        <dbReference type="ChEBI" id="CHEBI:29036"/>
    </cofactor>
</comment>
<evidence type="ECO:0000256" key="4">
    <source>
        <dbReference type="ARBA" id="ARBA00023157"/>
    </source>
</evidence>
<dbReference type="PANTHER" id="PTHR33353:SF34">
    <property type="entry name" value="ENDO-BETA-1,4-GLUCANASE D"/>
    <property type="match status" value="1"/>
</dbReference>
<evidence type="ECO:0000256" key="5">
    <source>
        <dbReference type="SAM" id="SignalP"/>
    </source>
</evidence>
<dbReference type="AlphaFoldDB" id="A0A2V1DXJ8"/>
<dbReference type="OrthoDB" id="4849160at2759"/>
<keyword evidence="7" id="KW-0503">Monooxygenase</keyword>
<sequence>MQYNIFTGALLAALVASVSAHTDVTEVQIGGKTYKGFYAASKAECKKDSPAWCTNQGWGHQPVMGDKINHPDIIAHKDATPSSFTAEAPAGSKVTFKWFRTGSCEAKNEVGWDCSHHGSTTTWLAPCDGDCSQVDKTKLSFFKIHESGLIGYPAGTRYAQGNAREQTGKWATDVIFYDNNNAQTVTIPKDIPSGNYVLRTEVMSIHNNGAVANRQFWPQAFNIKVTGGSGSTVPQGIKATEIYKSSDALLTFDMYQHAAGATLQVPGPKVASVASASKRSHARDFA</sequence>
<proteinExistence type="predicted"/>
<keyword evidence="3" id="KW-0964">Secreted</keyword>
<accession>A0A2V1DXJ8</accession>
<dbReference type="Proteomes" id="UP000244855">
    <property type="component" value="Unassembled WGS sequence"/>
</dbReference>
<keyword evidence="4" id="KW-1015">Disulfide bond</keyword>
<dbReference type="Pfam" id="PF03443">
    <property type="entry name" value="AA9"/>
    <property type="match status" value="1"/>
</dbReference>
<dbReference type="GO" id="GO:0004497">
    <property type="term" value="F:monooxygenase activity"/>
    <property type="evidence" value="ECO:0007669"/>
    <property type="project" value="UniProtKB-KW"/>
</dbReference>
<dbReference type="PANTHER" id="PTHR33353">
    <property type="entry name" value="PUTATIVE (AFU_ORTHOLOGUE AFUA_1G12560)-RELATED"/>
    <property type="match status" value="1"/>
</dbReference>
<keyword evidence="7" id="KW-0560">Oxidoreductase</keyword>
<feature type="signal peptide" evidence="5">
    <location>
        <begin position="1"/>
        <end position="20"/>
    </location>
</feature>